<evidence type="ECO:0000256" key="5">
    <source>
        <dbReference type="ARBA" id="ARBA00023136"/>
    </source>
</evidence>
<name>A0AAV4F9W1_9GAST</name>
<feature type="transmembrane region" description="Helical" evidence="9">
    <location>
        <begin position="336"/>
        <end position="357"/>
    </location>
</feature>
<feature type="domain" description="EXPERA" evidence="10">
    <location>
        <begin position="221"/>
        <end position="357"/>
    </location>
</feature>
<evidence type="ECO:0000256" key="9">
    <source>
        <dbReference type="SAM" id="Phobius"/>
    </source>
</evidence>
<dbReference type="PROSITE" id="PS51751">
    <property type="entry name" value="EXPERA"/>
    <property type="match status" value="1"/>
</dbReference>
<evidence type="ECO:0000256" key="7">
    <source>
        <dbReference type="PROSITE-ProRule" id="PRU01087"/>
    </source>
</evidence>
<organism evidence="11 12">
    <name type="scientific">Elysia marginata</name>
    <dbReference type="NCBI Taxonomy" id="1093978"/>
    <lineage>
        <taxon>Eukaryota</taxon>
        <taxon>Metazoa</taxon>
        <taxon>Spiralia</taxon>
        <taxon>Lophotrochozoa</taxon>
        <taxon>Mollusca</taxon>
        <taxon>Gastropoda</taxon>
        <taxon>Heterobranchia</taxon>
        <taxon>Euthyneura</taxon>
        <taxon>Panpulmonata</taxon>
        <taxon>Sacoglossa</taxon>
        <taxon>Placobranchoidea</taxon>
        <taxon>Plakobranchidae</taxon>
        <taxon>Elysia</taxon>
    </lineage>
</organism>
<dbReference type="InterPro" id="IPR033118">
    <property type="entry name" value="EXPERA"/>
</dbReference>
<feature type="transmembrane region" description="Helical" evidence="9">
    <location>
        <begin position="112"/>
        <end position="133"/>
    </location>
</feature>
<evidence type="ECO:0000256" key="6">
    <source>
        <dbReference type="ARBA" id="ARBA00034760"/>
    </source>
</evidence>
<evidence type="ECO:0000256" key="4">
    <source>
        <dbReference type="ARBA" id="ARBA00022989"/>
    </source>
</evidence>
<feature type="transmembrane region" description="Helical" evidence="9">
    <location>
        <begin position="298"/>
        <end position="324"/>
    </location>
</feature>
<dbReference type="GO" id="GO:0016020">
    <property type="term" value="C:membrane"/>
    <property type="evidence" value="ECO:0007669"/>
    <property type="project" value="UniProtKB-UniRule"/>
</dbReference>
<feature type="transmembrane region" description="Helical" evidence="9">
    <location>
        <begin position="65"/>
        <end position="83"/>
    </location>
</feature>
<keyword evidence="4 7" id="KW-1133">Transmembrane helix</keyword>
<reference evidence="11 12" key="1">
    <citation type="journal article" date="2021" name="Elife">
        <title>Chloroplast acquisition without the gene transfer in kleptoplastic sea slugs, Plakobranchus ocellatus.</title>
        <authorList>
            <person name="Maeda T."/>
            <person name="Takahashi S."/>
            <person name="Yoshida T."/>
            <person name="Shimamura S."/>
            <person name="Takaki Y."/>
            <person name="Nagai Y."/>
            <person name="Toyoda A."/>
            <person name="Suzuki Y."/>
            <person name="Arimoto A."/>
            <person name="Ishii H."/>
            <person name="Satoh N."/>
            <person name="Nishiyama T."/>
            <person name="Hasebe M."/>
            <person name="Maruyama T."/>
            <person name="Minagawa J."/>
            <person name="Obokata J."/>
            <person name="Shigenobu S."/>
        </authorList>
    </citation>
    <scope>NUCLEOTIDE SEQUENCE [LARGE SCALE GENOMIC DNA]</scope>
</reference>
<dbReference type="EMBL" id="BMAT01007711">
    <property type="protein sequence ID" value="GFR69468.1"/>
    <property type="molecule type" value="Genomic_DNA"/>
</dbReference>
<evidence type="ECO:0000259" key="10">
    <source>
        <dbReference type="PROSITE" id="PS51751"/>
    </source>
</evidence>
<dbReference type="Pfam" id="PF26083">
    <property type="entry name" value="TM_Tm6sf2"/>
    <property type="match status" value="1"/>
</dbReference>
<dbReference type="PANTHER" id="PTHR14568:SF8">
    <property type="entry name" value="EXPERA DOMAIN-CONTAINING PROTEIN"/>
    <property type="match status" value="1"/>
</dbReference>
<evidence type="ECO:0000256" key="1">
    <source>
        <dbReference type="ARBA" id="ARBA00004127"/>
    </source>
</evidence>
<protein>
    <submittedName>
        <fullName evidence="11">Transmembrane 6 superfamily member 1</fullName>
    </submittedName>
</protein>
<accession>A0AAV4F9W1</accession>
<dbReference type="AlphaFoldDB" id="A0AAV4F9W1"/>
<dbReference type="InterPro" id="IPR059044">
    <property type="entry name" value="TM_Tm6sf1/2"/>
</dbReference>
<feature type="compositionally biased region" description="Low complexity" evidence="8">
    <location>
        <begin position="370"/>
        <end position="390"/>
    </location>
</feature>
<dbReference type="InterPro" id="IPR047195">
    <property type="entry name" value="TM6SF1-like"/>
</dbReference>
<sequence>MPLTSAAVVFMTSLMALPMSYILNSVSHLKNQLLILVSGLIALCIITLIPWLILRQKLQKGNPIYHVLGLLAYSSVMSLIIALENDGLIAEFMGSYLREGEPYLKTAHGTMVSYWDGIAHYAMYLMMLAAVSWNQTFHDVGLYWVGSFGYSKLVLVVAAVIGKDGFGSPFLLIVPYIVICAMMCVTFIKEKCEEMQQIQNDLHEEQLKNKDKISTIWRRPMDLLLFIYFIFAVAMTVIRFSGAMHSNFYLMKLYKDAVEPYLTDPSLFSRAQLMVQSFYFIPYYMINMYCLLYPSQSWLLPLCIIFAGASAQAQFSLIGSSFHYRTPYLYRVPQTLSARCLFWFVNGLQFLVPQIMANRCITDPSKFLRPAASPASPASTASQPTRSASSNGTHDGPGVSSRRRSSSSSQGAARGKKLD</sequence>
<comment type="similarity">
    <text evidence="6">Belongs to the TM6SF family.</text>
</comment>
<feature type="transmembrane region" description="Helical" evidence="9">
    <location>
        <begin position="140"/>
        <end position="161"/>
    </location>
</feature>
<evidence type="ECO:0000256" key="2">
    <source>
        <dbReference type="ARBA" id="ARBA00022692"/>
    </source>
</evidence>
<gene>
    <name evidence="11" type="ORF">ElyMa_003757600</name>
</gene>
<evidence type="ECO:0000313" key="11">
    <source>
        <dbReference type="EMBL" id="GFR69468.1"/>
    </source>
</evidence>
<proteinExistence type="inferred from homology"/>
<feature type="transmembrane region" description="Helical" evidence="9">
    <location>
        <begin position="267"/>
        <end position="286"/>
    </location>
</feature>
<keyword evidence="5 7" id="KW-0472">Membrane</keyword>
<dbReference type="PANTHER" id="PTHR14568">
    <property type="entry name" value="TRANSMEMBRANE SUPERFAMILY 6 MEMBER 1/2"/>
    <property type="match status" value="1"/>
</dbReference>
<feature type="transmembrane region" description="Helical" evidence="9">
    <location>
        <begin position="32"/>
        <end position="53"/>
    </location>
</feature>
<dbReference type="Proteomes" id="UP000762676">
    <property type="component" value="Unassembled WGS sequence"/>
</dbReference>
<comment type="subcellular location">
    <subcellularLocation>
        <location evidence="1">Endomembrane system</location>
        <topology evidence="1">Multi-pass membrane protein</topology>
    </subcellularLocation>
</comment>
<keyword evidence="3" id="KW-0677">Repeat</keyword>
<evidence type="ECO:0000256" key="3">
    <source>
        <dbReference type="ARBA" id="ARBA00022737"/>
    </source>
</evidence>
<feature type="region of interest" description="Disordered" evidence="8">
    <location>
        <begin position="370"/>
        <end position="419"/>
    </location>
</feature>
<feature type="transmembrane region" description="Helical" evidence="9">
    <location>
        <begin position="167"/>
        <end position="188"/>
    </location>
</feature>
<evidence type="ECO:0000256" key="8">
    <source>
        <dbReference type="SAM" id="MobiDB-lite"/>
    </source>
</evidence>
<feature type="transmembrane region" description="Helical" evidence="9">
    <location>
        <begin position="223"/>
        <end position="247"/>
    </location>
</feature>
<evidence type="ECO:0000313" key="12">
    <source>
        <dbReference type="Proteomes" id="UP000762676"/>
    </source>
</evidence>
<dbReference type="CDD" id="cd21106">
    <property type="entry name" value="TM6SF1-like"/>
    <property type="match status" value="1"/>
</dbReference>
<comment type="caution">
    <text evidence="11">The sequence shown here is derived from an EMBL/GenBank/DDBJ whole genome shotgun (WGS) entry which is preliminary data.</text>
</comment>
<keyword evidence="2 7" id="KW-0812">Transmembrane</keyword>
<keyword evidence="12" id="KW-1185">Reference proteome</keyword>
<dbReference type="GO" id="GO:0012505">
    <property type="term" value="C:endomembrane system"/>
    <property type="evidence" value="ECO:0007669"/>
    <property type="project" value="UniProtKB-SubCell"/>
</dbReference>